<evidence type="ECO:0000313" key="2">
    <source>
        <dbReference type="Proteomes" id="UP000055024"/>
    </source>
</evidence>
<comment type="caution">
    <text evidence="1">The sequence shown here is derived from an EMBL/GenBank/DDBJ whole genome shotgun (WGS) entry which is preliminary data.</text>
</comment>
<dbReference type="AlphaFoldDB" id="A0A0V1H3R3"/>
<sequence>MVRPGGTFPPSEFNMKLLIKSGELSNGPYLHKSQTLRALRLASHVSDFRYIAEIILSQGGWRGGEQVYGAEIALSGWLDGVAGGTKFYNECRILGFRVVDGYASGYAACRLISTCHLRSFAPSDDL</sequence>
<gene>
    <name evidence="1" type="ORF">T11_6991</name>
</gene>
<proteinExistence type="predicted"/>
<name>A0A0V1H3R3_9BILA</name>
<dbReference type="EMBL" id="JYDP01000156">
    <property type="protein sequence ID" value="KRZ04746.1"/>
    <property type="molecule type" value="Genomic_DNA"/>
</dbReference>
<accession>A0A0V1H3R3</accession>
<keyword evidence="2" id="KW-1185">Reference proteome</keyword>
<reference evidence="1 2" key="1">
    <citation type="submission" date="2015-01" db="EMBL/GenBank/DDBJ databases">
        <title>Evolution of Trichinella species and genotypes.</title>
        <authorList>
            <person name="Korhonen P.K."/>
            <person name="Edoardo P."/>
            <person name="Giuseppe L.R."/>
            <person name="Gasser R.B."/>
        </authorList>
    </citation>
    <scope>NUCLEOTIDE SEQUENCE [LARGE SCALE GENOMIC DNA]</scope>
    <source>
        <strain evidence="1">ISS1029</strain>
    </source>
</reference>
<dbReference type="Proteomes" id="UP000055024">
    <property type="component" value="Unassembled WGS sequence"/>
</dbReference>
<evidence type="ECO:0000313" key="1">
    <source>
        <dbReference type="EMBL" id="KRZ04746.1"/>
    </source>
</evidence>
<protein>
    <submittedName>
        <fullName evidence="1">Uncharacterized protein</fullName>
    </submittedName>
</protein>
<organism evidence="1 2">
    <name type="scientific">Trichinella zimbabwensis</name>
    <dbReference type="NCBI Taxonomy" id="268475"/>
    <lineage>
        <taxon>Eukaryota</taxon>
        <taxon>Metazoa</taxon>
        <taxon>Ecdysozoa</taxon>
        <taxon>Nematoda</taxon>
        <taxon>Enoplea</taxon>
        <taxon>Dorylaimia</taxon>
        <taxon>Trichinellida</taxon>
        <taxon>Trichinellidae</taxon>
        <taxon>Trichinella</taxon>
    </lineage>
</organism>